<keyword evidence="1" id="KW-0472">Membrane</keyword>
<evidence type="ECO:0000313" key="5">
    <source>
        <dbReference type="Proteomes" id="UP001566132"/>
    </source>
</evidence>
<feature type="signal peptide" evidence="2">
    <location>
        <begin position="1"/>
        <end position="20"/>
    </location>
</feature>
<feature type="transmembrane region" description="Helical" evidence="1">
    <location>
        <begin position="481"/>
        <end position="503"/>
    </location>
</feature>
<dbReference type="AlphaFoldDB" id="A0ABD1EX95"/>
<keyword evidence="5" id="KW-1185">Reference proteome</keyword>
<proteinExistence type="predicted"/>
<feature type="chain" id="PRO_5044743804" description="Nose resistant-to-fluoxetine protein N-terminal domain-containing protein" evidence="2">
    <location>
        <begin position="21"/>
        <end position="695"/>
    </location>
</feature>
<comment type="caution">
    <text evidence="4">The sequence shown here is derived from an EMBL/GenBank/DDBJ whole genome shotgun (WGS) entry which is preliminary data.</text>
</comment>
<feature type="transmembrane region" description="Helical" evidence="1">
    <location>
        <begin position="450"/>
        <end position="469"/>
    </location>
</feature>
<dbReference type="PANTHER" id="PTHR11161:SF69">
    <property type="entry name" value="NOSE RESISTANT TO FLUOXETINE PROTEIN 6-LIKE PROTEIN"/>
    <property type="match status" value="1"/>
</dbReference>
<dbReference type="Pfam" id="PF01757">
    <property type="entry name" value="Acyl_transf_3"/>
    <property type="match status" value="1"/>
</dbReference>
<keyword evidence="1" id="KW-0812">Transmembrane</keyword>
<feature type="transmembrane region" description="Helical" evidence="1">
    <location>
        <begin position="658"/>
        <end position="679"/>
    </location>
</feature>
<dbReference type="Proteomes" id="UP001566132">
    <property type="component" value="Unassembled WGS sequence"/>
</dbReference>
<feature type="transmembrane region" description="Helical" evidence="1">
    <location>
        <begin position="548"/>
        <end position="572"/>
    </location>
</feature>
<evidence type="ECO:0000259" key="3">
    <source>
        <dbReference type="SMART" id="SM00703"/>
    </source>
</evidence>
<gene>
    <name evidence="4" type="ORF">ABEB36_005168</name>
</gene>
<feature type="transmembrane region" description="Helical" evidence="1">
    <location>
        <begin position="373"/>
        <end position="390"/>
    </location>
</feature>
<evidence type="ECO:0000313" key="4">
    <source>
        <dbReference type="EMBL" id="KAL1505652.1"/>
    </source>
</evidence>
<accession>A0ABD1EX95</accession>
<dbReference type="PANTHER" id="PTHR11161">
    <property type="entry name" value="O-ACYLTRANSFERASE"/>
    <property type="match status" value="1"/>
</dbReference>
<dbReference type="Pfam" id="PF20146">
    <property type="entry name" value="NRF"/>
    <property type="match status" value="1"/>
</dbReference>
<sequence length="695" mass="78812">MFAWLFLALILVQNVSKSQCLNDVIQNSSEPAIKSLSTGIAVMKLISERYDQHHWIDRLDLLKGGKCSNDMTVFLNHLYNSTEWAVKMYDASGRYNGQFFFGNDYWMGSWTFCNELQNKETNVETPPFPTQYYVAKININVNAKLTPMTRLVHLGLCLPKSCSVADVRKLLSEEVTQDKSATIVDVRTVPGNYSLLRDFKFQIISVSGLVTFLLIITASVLEVIIKRKIGTPLIKDVETQKSKEKILSQEEPIKKKKGFVQLLLAFSAVTNGRKILSLNNTSKDLSCLHGLRVFSICWIILVHTYLQVFGVARNKGLRQITERNFLYQTIANATFSVDTFFFISGFLLTLGFFRNNDAAKEKNISKTSSRSPIIPASISKIFLMISFRFIRLTPAYLFVLVSNEVIMRYIHNNSFFTPAIIDHITCGKFWWRNVLYINNFYPRAEFCMLWSWYIANDTQFFVIASVLLLTAIRGSKQLKYVAVAIGLLLITSWLTTFILTIKHHYVARIQDPFAMFDELYDKPWLRIGPYLIGMVTGYAMYKLNGRIILTAPVVIIGWTLSLACLASLVYGLGTRGLVIPASAFYTALGHTAWALSIAWITVACSSGYGGPLNVLFSWKFFLPLSRLTYGAYLVHPILMCLTTFNLDGSLQIHKNLTIVIFFGNVFISFLCAFIVSLGLEAPPITFMKIIFSKFR</sequence>
<evidence type="ECO:0000256" key="2">
    <source>
        <dbReference type="SAM" id="SignalP"/>
    </source>
</evidence>
<name>A0ABD1EX95_HYPHA</name>
<dbReference type="InterPro" id="IPR002656">
    <property type="entry name" value="Acyl_transf_3_dom"/>
</dbReference>
<dbReference type="InterPro" id="IPR006621">
    <property type="entry name" value="Nose-resist-to-fluoxetine_N"/>
</dbReference>
<feature type="domain" description="Nose resistant-to-fluoxetine protein N-terminal" evidence="3">
    <location>
        <begin position="64"/>
        <end position="188"/>
    </location>
</feature>
<organism evidence="4 5">
    <name type="scientific">Hypothenemus hampei</name>
    <name type="common">Coffee berry borer</name>
    <dbReference type="NCBI Taxonomy" id="57062"/>
    <lineage>
        <taxon>Eukaryota</taxon>
        <taxon>Metazoa</taxon>
        <taxon>Ecdysozoa</taxon>
        <taxon>Arthropoda</taxon>
        <taxon>Hexapoda</taxon>
        <taxon>Insecta</taxon>
        <taxon>Pterygota</taxon>
        <taxon>Neoptera</taxon>
        <taxon>Endopterygota</taxon>
        <taxon>Coleoptera</taxon>
        <taxon>Polyphaga</taxon>
        <taxon>Cucujiformia</taxon>
        <taxon>Curculionidae</taxon>
        <taxon>Scolytinae</taxon>
        <taxon>Hypothenemus</taxon>
    </lineage>
</organism>
<feature type="transmembrane region" description="Helical" evidence="1">
    <location>
        <begin position="203"/>
        <end position="225"/>
    </location>
</feature>
<evidence type="ECO:0000256" key="1">
    <source>
        <dbReference type="SAM" id="Phobius"/>
    </source>
</evidence>
<feature type="transmembrane region" description="Helical" evidence="1">
    <location>
        <begin position="523"/>
        <end position="541"/>
    </location>
</feature>
<keyword evidence="1" id="KW-1133">Transmembrane helix</keyword>
<reference evidence="4 5" key="1">
    <citation type="submission" date="2024-05" db="EMBL/GenBank/DDBJ databases">
        <title>Genetic variation in Jamaican populations of the coffee berry borer (Hypothenemus hampei).</title>
        <authorList>
            <person name="Errbii M."/>
            <person name="Myrie A."/>
        </authorList>
    </citation>
    <scope>NUCLEOTIDE SEQUENCE [LARGE SCALE GENOMIC DNA]</scope>
    <source>
        <strain evidence="4">JA-Hopewell-2020-01-JO</strain>
        <tissue evidence="4">Whole body</tissue>
    </source>
</reference>
<protein>
    <recommendedName>
        <fullName evidence="3">Nose resistant-to-fluoxetine protein N-terminal domain-containing protein</fullName>
    </recommendedName>
</protein>
<dbReference type="EMBL" id="JBDJPC010000004">
    <property type="protein sequence ID" value="KAL1505652.1"/>
    <property type="molecule type" value="Genomic_DNA"/>
</dbReference>
<keyword evidence="2" id="KW-0732">Signal</keyword>
<feature type="transmembrane region" description="Helical" evidence="1">
    <location>
        <begin position="330"/>
        <end position="353"/>
    </location>
</feature>
<dbReference type="InterPro" id="IPR052728">
    <property type="entry name" value="O2_lipid_transport_reg"/>
</dbReference>
<feature type="transmembrane region" description="Helical" evidence="1">
    <location>
        <begin position="627"/>
        <end position="646"/>
    </location>
</feature>
<feature type="transmembrane region" description="Helical" evidence="1">
    <location>
        <begin position="291"/>
        <end position="310"/>
    </location>
</feature>
<feature type="transmembrane region" description="Helical" evidence="1">
    <location>
        <begin position="592"/>
        <end position="615"/>
    </location>
</feature>
<dbReference type="SMART" id="SM00703">
    <property type="entry name" value="NRF"/>
    <property type="match status" value="1"/>
</dbReference>